<reference evidence="4" key="1">
    <citation type="submission" date="2020-06" db="EMBL/GenBank/DDBJ databases">
        <authorList>
            <consortium name="Plant Systems Biology data submission"/>
        </authorList>
    </citation>
    <scope>NUCLEOTIDE SEQUENCE</scope>
    <source>
        <strain evidence="4">D6</strain>
    </source>
</reference>
<dbReference type="InterPro" id="IPR013121">
    <property type="entry name" value="Fe_red_NAD-bd_6"/>
</dbReference>
<dbReference type="GO" id="GO:0016491">
    <property type="term" value="F:oxidoreductase activity"/>
    <property type="evidence" value="ECO:0007669"/>
    <property type="project" value="UniProtKB-KW"/>
</dbReference>
<dbReference type="CDD" id="cd06186">
    <property type="entry name" value="NOX_Duox_like_FAD_NADP"/>
    <property type="match status" value="1"/>
</dbReference>
<evidence type="ECO:0000256" key="1">
    <source>
        <dbReference type="ARBA" id="ARBA00023002"/>
    </source>
</evidence>
<dbReference type="Proteomes" id="UP001153069">
    <property type="component" value="Unassembled WGS sequence"/>
</dbReference>
<dbReference type="PANTHER" id="PTHR11972:SF153">
    <property type="entry name" value="SUPEROXIDE-GENERATING NADPH OXIDASE HEAVY CHAIN SUBUNIT A"/>
    <property type="match status" value="1"/>
</dbReference>
<name>A0A9N8HXK3_9STRA</name>
<evidence type="ECO:0000313" key="4">
    <source>
        <dbReference type="EMBL" id="CAB9528475.1"/>
    </source>
</evidence>
<dbReference type="PRINTS" id="PR00466">
    <property type="entry name" value="GP91PHOX"/>
</dbReference>
<comment type="caution">
    <text evidence="4">The sequence shown here is derived from an EMBL/GenBank/DDBJ whole genome shotgun (WGS) entry which is preliminary data.</text>
</comment>
<dbReference type="InterPro" id="IPR050369">
    <property type="entry name" value="RBOH/FRE"/>
</dbReference>
<feature type="domain" description="Ferric reductase NAD binding" evidence="3">
    <location>
        <begin position="67"/>
        <end position="217"/>
    </location>
</feature>
<dbReference type="AlphaFoldDB" id="A0A9N8HXK3"/>
<dbReference type="OrthoDB" id="202327at2759"/>
<keyword evidence="1" id="KW-0560">Oxidoreductase</keyword>
<protein>
    <submittedName>
        <fullName evidence="4">Oxidase homolog protein B</fullName>
    </submittedName>
</protein>
<evidence type="ECO:0000259" key="3">
    <source>
        <dbReference type="Pfam" id="PF08030"/>
    </source>
</evidence>
<keyword evidence="5" id="KW-1185">Reference proteome</keyword>
<evidence type="ECO:0000256" key="2">
    <source>
        <dbReference type="SAM" id="MobiDB-lite"/>
    </source>
</evidence>
<proteinExistence type="predicted"/>
<evidence type="ECO:0000313" key="5">
    <source>
        <dbReference type="Proteomes" id="UP001153069"/>
    </source>
</evidence>
<accession>A0A9N8HXK3</accession>
<dbReference type="SUPFAM" id="SSF52343">
    <property type="entry name" value="Ferredoxin reductase-like, C-terminal NADP-linked domain"/>
    <property type="match status" value="1"/>
</dbReference>
<feature type="compositionally biased region" description="Acidic residues" evidence="2">
    <location>
        <begin position="1"/>
        <end position="10"/>
    </location>
</feature>
<dbReference type="InterPro" id="IPR039261">
    <property type="entry name" value="FNR_nucleotide-bd"/>
</dbReference>
<dbReference type="GO" id="GO:0005886">
    <property type="term" value="C:plasma membrane"/>
    <property type="evidence" value="ECO:0007669"/>
    <property type="project" value="TreeGrafter"/>
</dbReference>
<organism evidence="4 5">
    <name type="scientific">Seminavis robusta</name>
    <dbReference type="NCBI Taxonomy" id="568900"/>
    <lineage>
        <taxon>Eukaryota</taxon>
        <taxon>Sar</taxon>
        <taxon>Stramenopiles</taxon>
        <taxon>Ochrophyta</taxon>
        <taxon>Bacillariophyta</taxon>
        <taxon>Bacillariophyceae</taxon>
        <taxon>Bacillariophycidae</taxon>
        <taxon>Naviculales</taxon>
        <taxon>Naviculaceae</taxon>
        <taxon>Seminavis</taxon>
    </lineage>
</organism>
<dbReference type="Pfam" id="PF08030">
    <property type="entry name" value="NAD_binding_6"/>
    <property type="match status" value="1"/>
</dbReference>
<gene>
    <name evidence="4" type="ORF">SEMRO_2235_G320170.1</name>
</gene>
<feature type="region of interest" description="Disordered" evidence="2">
    <location>
        <begin position="1"/>
        <end position="22"/>
    </location>
</feature>
<sequence>MSGNEMDETAQETSSQDDSCLNLGEDKNHSDILQSSTCPEQLAVQDLVVKVEGPIGASSQGFVDYPILVLVGAGIGVTPMISVLKELLVNPGKMERVFFYWTVRDRKAFEWFSKLMDDVYQQDQKHVLQVRHFLTSVKDDDRDIGAILLHHATRAKHRASNFDLILGQQTHHQVEVGRPDWAKELKSVQQEACDLGQQRCGIFLCGPERMAEGIAKVSKQYSTREFKFQFNKETF</sequence>
<dbReference type="InterPro" id="IPR000778">
    <property type="entry name" value="Cyt_b245_heavy_chain"/>
</dbReference>
<dbReference type="EMBL" id="CAICTM010002233">
    <property type="protein sequence ID" value="CAB9528475.1"/>
    <property type="molecule type" value="Genomic_DNA"/>
</dbReference>
<dbReference type="PANTHER" id="PTHR11972">
    <property type="entry name" value="NADPH OXIDASE"/>
    <property type="match status" value="1"/>
</dbReference>
<dbReference type="Gene3D" id="3.40.50.80">
    <property type="entry name" value="Nucleotide-binding domain of ferredoxin-NADP reductase (FNR) module"/>
    <property type="match status" value="1"/>
</dbReference>